<organism evidence="2 3">
    <name type="scientific">Paenibacillus sambharensis</name>
    <dbReference type="NCBI Taxonomy" id="1803190"/>
    <lineage>
        <taxon>Bacteria</taxon>
        <taxon>Bacillati</taxon>
        <taxon>Bacillota</taxon>
        <taxon>Bacilli</taxon>
        <taxon>Bacillales</taxon>
        <taxon>Paenibacillaceae</taxon>
        <taxon>Paenibacillus</taxon>
    </lineage>
</organism>
<evidence type="ECO:0000313" key="2">
    <source>
        <dbReference type="EMBL" id="PZD96383.1"/>
    </source>
</evidence>
<name>A0A2W1LBV5_9BACL</name>
<proteinExistence type="predicted"/>
<accession>A0A2W1LBV5</accession>
<evidence type="ECO:0000313" key="3">
    <source>
        <dbReference type="Proteomes" id="UP000249522"/>
    </source>
</evidence>
<protein>
    <recommendedName>
        <fullName evidence="1">Methyltransferase FkbM domain-containing protein</fullName>
    </recommendedName>
</protein>
<gene>
    <name evidence="2" type="ORF">DNH61_07675</name>
</gene>
<dbReference type="EMBL" id="QKRB01000038">
    <property type="protein sequence ID" value="PZD96383.1"/>
    <property type="molecule type" value="Genomic_DNA"/>
</dbReference>
<dbReference type="AlphaFoldDB" id="A0A2W1LBV5"/>
<feature type="domain" description="Methyltransferase FkbM" evidence="1">
    <location>
        <begin position="215"/>
        <end position="383"/>
    </location>
</feature>
<sequence>MNVNMEDNRDKAQDIRIAELKTYIEKMLETYHLVIPGDEAERNFVEQKVLKILRGHIDSVLTQQSGFNSAVTPAIGKITELLNIIVNKTHELSAELATLNGNHTDFVLKQESIEQQLAGVREEILKDLDIIKDKHSEQNSAQHSVQQQLAHEHQVILRELDDLKGKLGHLEQLGVMDNSGSNFYMNSYSQAGEDTILDYIIRVNRIPYHEVSYIDLGANHAKNLSNTYHFYAKGGKGVIVEANPDLIPDLTFYRNRDIVLNNCVDVVEGKSIDFYIMNVDGLSTTSYENALEMIEINPELKVIDKKTITTVSYNYIVDHYLGRVPTILSVDLEGKDMEVLQSIDYESKRPFLIIVEVIDYDTKLAYSTKNTEVKAFMESQGYDEYAFTGINSIFIDTIKLNELTENK</sequence>
<dbReference type="Pfam" id="PF05050">
    <property type="entry name" value="Methyltransf_21"/>
    <property type="match status" value="1"/>
</dbReference>
<reference evidence="2 3" key="1">
    <citation type="submission" date="2018-06" db="EMBL/GenBank/DDBJ databases">
        <title>Paenibacillus imtechensis sp. nov.</title>
        <authorList>
            <person name="Pinnaka A.K."/>
            <person name="Singh H."/>
            <person name="Kaur M."/>
        </authorList>
    </citation>
    <scope>NUCLEOTIDE SEQUENCE [LARGE SCALE GENOMIC DNA]</scope>
    <source>
        <strain evidence="2 3">SMB1</strain>
    </source>
</reference>
<dbReference type="InterPro" id="IPR029063">
    <property type="entry name" value="SAM-dependent_MTases_sf"/>
</dbReference>
<dbReference type="Proteomes" id="UP000249522">
    <property type="component" value="Unassembled WGS sequence"/>
</dbReference>
<keyword evidence="3" id="KW-1185">Reference proteome</keyword>
<dbReference type="Gene3D" id="3.40.50.150">
    <property type="entry name" value="Vaccinia Virus protein VP39"/>
    <property type="match status" value="1"/>
</dbReference>
<dbReference type="InterPro" id="IPR006342">
    <property type="entry name" value="FkbM_mtfrase"/>
</dbReference>
<dbReference type="RefSeq" id="WP_111146077.1">
    <property type="nucleotide sequence ID" value="NZ_QKRB01000038.1"/>
</dbReference>
<comment type="caution">
    <text evidence="2">The sequence shown here is derived from an EMBL/GenBank/DDBJ whole genome shotgun (WGS) entry which is preliminary data.</text>
</comment>
<dbReference type="OrthoDB" id="9782855at2"/>
<evidence type="ECO:0000259" key="1">
    <source>
        <dbReference type="Pfam" id="PF05050"/>
    </source>
</evidence>